<feature type="domain" description="Cyclic nucleotide-binding" evidence="8">
    <location>
        <begin position="368"/>
        <end position="485"/>
    </location>
</feature>
<comment type="subcellular location">
    <subcellularLocation>
        <location evidence="1">Cell membrane</location>
        <topology evidence="1">Multi-pass membrane protein</topology>
    </subcellularLocation>
</comment>
<keyword evidence="10" id="KW-1185">Reference proteome</keyword>
<evidence type="ECO:0000256" key="6">
    <source>
        <dbReference type="ARBA" id="ARBA00023136"/>
    </source>
</evidence>
<keyword evidence="5 7" id="KW-1133">Transmembrane helix</keyword>
<gene>
    <name evidence="9" type="ORF">HG543_24300</name>
</gene>
<dbReference type="CDD" id="cd00038">
    <property type="entry name" value="CAP_ED"/>
    <property type="match status" value="1"/>
</dbReference>
<dbReference type="Pfam" id="PF00924">
    <property type="entry name" value="MS_channel_2nd"/>
    <property type="match status" value="1"/>
</dbReference>
<name>A0A848LJM1_9BACT</name>
<dbReference type="SMART" id="SM00100">
    <property type="entry name" value="cNMP"/>
    <property type="match status" value="1"/>
</dbReference>
<evidence type="ECO:0000256" key="3">
    <source>
        <dbReference type="ARBA" id="ARBA00022475"/>
    </source>
</evidence>
<dbReference type="EMBL" id="JABBJJ010000116">
    <property type="protein sequence ID" value="NMO17955.1"/>
    <property type="molecule type" value="Genomic_DNA"/>
</dbReference>
<comment type="similarity">
    <text evidence="2">Belongs to the MscS (TC 1.A.23) family.</text>
</comment>
<feature type="transmembrane region" description="Helical" evidence="7">
    <location>
        <begin position="100"/>
        <end position="121"/>
    </location>
</feature>
<accession>A0A848LJM1</accession>
<dbReference type="Gene3D" id="2.60.120.10">
    <property type="entry name" value="Jelly Rolls"/>
    <property type="match status" value="1"/>
</dbReference>
<evidence type="ECO:0000256" key="1">
    <source>
        <dbReference type="ARBA" id="ARBA00004651"/>
    </source>
</evidence>
<dbReference type="Proteomes" id="UP000518300">
    <property type="component" value="Unassembled WGS sequence"/>
</dbReference>
<dbReference type="PROSITE" id="PS00889">
    <property type="entry name" value="CNMP_BINDING_2"/>
    <property type="match status" value="1"/>
</dbReference>
<dbReference type="GO" id="GO:0008381">
    <property type="term" value="F:mechanosensitive monoatomic ion channel activity"/>
    <property type="evidence" value="ECO:0007669"/>
    <property type="project" value="InterPro"/>
</dbReference>
<keyword evidence="3" id="KW-1003">Cell membrane</keyword>
<dbReference type="PANTHER" id="PTHR30221">
    <property type="entry name" value="SMALL-CONDUCTANCE MECHANOSENSITIVE CHANNEL"/>
    <property type="match status" value="1"/>
</dbReference>
<dbReference type="PROSITE" id="PS50042">
    <property type="entry name" value="CNMP_BINDING_3"/>
    <property type="match status" value="1"/>
</dbReference>
<dbReference type="InterPro" id="IPR000595">
    <property type="entry name" value="cNMP-bd_dom"/>
</dbReference>
<dbReference type="Gene3D" id="3.30.70.100">
    <property type="match status" value="1"/>
</dbReference>
<dbReference type="InterPro" id="IPR018490">
    <property type="entry name" value="cNMP-bd_dom_sf"/>
</dbReference>
<dbReference type="Pfam" id="PF21082">
    <property type="entry name" value="MS_channel_3rd"/>
    <property type="match status" value="1"/>
</dbReference>
<feature type="transmembrane region" description="Helical" evidence="7">
    <location>
        <begin position="37"/>
        <end position="55"/>
    </location>
</feature>
<reference evidence="9 10" key="1">
    <citation type="submission" date="2020-04" db="EMBL/GenBank/DDBJ databases">
        <title>Draft genome of Pyxidicoccus fallax type strain.</title>
        <authorList>
            <person name="Whitworth D.E."/>
        </authorList>
    </citation>
    <scope>NUCLEOTIDE SEQUENCE [LARGE SCALE GENOMIC DNA]</scope>
    <source>
        <strain evidence="9 10">DSM 14698</strain>
    </source>
</reference>
<evidence type="ECO:0000256" key="2">
    <source>
        <dbReference type="ARBA" id="ARBA00008017"/>
    </source>
</evidence>
<dbReference type="InterPro" id="IPR006685">
    <property type="entry name" value="MscS_channel_2nd"/>
</dbReference>
<dbReference type="InterPro" id="IPR018488">
    <property type="entry name" value="cNMP-bd_CS"/>
</dbReference>
<dbReference type="GO" id="GO:0005886">
    <property type="term" value="C:plasma membrane"/>
    <property type="evidence" value="ECO:0007669"/>
    <property type="project" value="UniProtKB-SubCell"/>
</dbReference>
<dbReference type="PROSITE" id="PS00888">
    <property type="entry name" value="CNMP_BINDING_1"/>
    <property type="match status" value="1"/>
</dbReference>
<evidence type="ECO:0000256" key="5">
    <source>
        <dbReference type="ARBA" id="ARBA00022989"/>
    </source>
</evidence>
<dbReference type="SUPFAM" id="SSF51206">
    <property type="entry name" value="cAMP-binding domain-like"/>
    <property type="match status" value="1"/>
</dbReference>
<protein>
    <submittedName>
        <fullName evidence="9">Mechanosensitive ion channel</fullName>
    </submittedName>
</protein>
<dbReference type="InterPro" id="IPR014710">
    <property type="entry name" value="RmlC-like_jellyroll"/>
</dbReference>
<dbReference type="SUPFAM" id="SSF50182">
    <property type="entry name" value="Sm-like ribonucleoproteins"/>
    <property type="match status" value="1"/>
</dbReference>
<dbReference type="Gene3D" id="2.30.30.60">
    <property type="match status" value="1"/>
</dbReference>
<organism evidence="9 10">
    <name type="scientific">Pyxidicoccus fallax</name>
    <dbReference type="NCBI Taxonomy" id="394095"/>
    <lineage>
        <taxon>Bacteria</taxon>
        <taxon>Pseudomonadati</taxon>
        <taxon>Myxococcota</taxon>
        <taxon>Myxococcia</taxon>
        <taxon>Myxococcales</taxon>
        <taxon>Cystobacterineae</taxon>
        <taxon>Myxococcaceae</taxon>
        <taxon>Pyxidicoccus</taxon>
    </lineage>
</organism>
<dbReference type="Gene3D" id="1.10.287.1260">
    <property type="match status" value="1"/>
</dbReference>
<comment type="caution">
    <text evidence="9">The sequence shown here is derived from an EMBL/GenBank/DDBJ whole genome shotgun (WGS) entry which is preliminary data.</text>
</comment>
<dbReference type="InterPro" id="IPR049278">
    <property type="entry name" value="MS_channel_C"/>
</dbReference>
<feature type="transmembrane region" description="Helical" evidence="7">
    <location>
        <begin position="67"/>
        <end position="85"/>
    </location>
</feature>
<evidence type="ECO:0000313" key="9">
    <source>
        <dbReference type="EMBL" id="NMO17955.1"/>
    </source>
</evidence>
<dbReference type="InterPro" id="IPR011066">
    <property type="entry name" value="MscS_channel_C_sf"/>
</dbReference>
<dbReference type="PANTHER" id="PTHR30221:SF1">
    <property type="entry name" value="SMALL-CONDUCTANCE MECHANOSENSITIVE CHANNEL"/>
    <property type="match status" value="1"/>
</dbReference>
<dbReference type="SUPFAM" id="SSF82689">
    <property type="entry name" value="Mechanosensitive channel protein MscS (YggB), C-terminal domain"/>
    <property type="match status" value="1"/>
</dbReference>
<evidence type="ECO:0000259" key="8">
    <source>
        <dbReference type="PROSITE" id="PS50042"/>
    </source>
</evidence>
<keyword evidence="4 7" id="KW-0812">Transmembrane</keyword>
<proteinExistence type="inferred from homology"/>
<dbReference type="InterPro" id="IPR045275">
    <property type="entry name" value="MscS_archaea/bacteria_type"/>
</dbReference>
<dbReference type="AlphaFoldDB" id="A0A848LJM1"/>
<keyword evidence="6 7" id="KW-0472">Membrane</keyword>
<dbReference type="InterPro" id="IPR023408">
    <property type="entry name" value="MscS_beta-dom_sf"/>
</dbReference>
<evidence type="ECO:0000313" key="10">
    <source>
        <dbReference type="Proteomes" id="UP000518300"/>
    </source>
</evidence>
<sequence length="525" mass="57553">MGCIPACAAPVNKPALTPSEGAGDIEGALLPLLQSHLSLAAGALLALVLLAVRTGTGDKDLRRDLNGAIRLLFAFLALRLAAWALPETASGAVRKTVEVGWMLTFAFGVIRASVAFGLKLMRLRASSVAPPKILRDVIDFTLYALAALPILKTQLSLDLTGLVATSAVLSVVMGLALQETLGNLFAGLSLQLDRPFEVGHFIRIGNHAGRVVYIGWRSIRLATFRREIITLPNSMVAKELVQNFTQDQEPVGIDVEIRLSLEAPPNQVKSALLDVMREIPQILVEPPPLARTLAYDESGIRYMVRFFLADYALADTVKEDLHTRLWYRVRRENIEIPYPQRTVHVRQQVARTELSEDTVRGLLRAVDLFQGLAAEDLDQLRQEMVVHRFGKGERIIQEGDEGRTFYVLASGEVSVRAGRTQAEVTRLGRGGYFGEMSLLTGEKRSATVVAVEDSLLLEVDRPTFARLFEQYPGLARQLSALLAQRRTQLRALAQASGSGSDAIPAEVGRILGRLRQIFGLSATHD</sequence>
<dbReference type="PRINTS" id="PR00103">
    <property type="entry name" value="CAMPKINASE"/>
</dbReference>
<dbReference type="Pfam" id="PF00027">
    <property type="entry name" value="cNMP_binding"/>
    <property type="match status" value="1"/>
</dbReference>
<feature type="transmembrane region" description="Helical" evidence="7">
    <location>
        <begin position="157"/>
        <end position="177"/>
    </location>
</feature>
<evidence type="ECO:0000256" key="7">
    <source>
        <dbReference type="SAM" id="Phobius"/>
    </source>
</evidence>
<dbReference type="InterPro" id="IPR010920">
    <property type="entry name" value="LSM_dom_sf"/>
</dbReference>
<evidence type="ECO:0000256" key="4">
    <source>
        <dbReference type="ARBA" id="ARBA00022692"/>
    </source>
</evidence>